<comment type="caution">
    <text evidence="7">The sequence shown here is derived from an EMBL/GenBank/DDBJ whole genome shotgun (WGS) entry which is preliminary data.</text>
</comment>
<evidence type="ECO:0000313" key="7">
    <source>
        <dbReference type="EMBL" id="KAK7724431.1"/>
    </source>
</evidence>
<dbReference type="PANTHER" id="PTHR23502">
    <property type="entry name" value="MAJOR FACILITATOR SUPERFAMILY"/>
    <property type="match status" value="1"/>
</dbReference>
<dbReference type="InterPro" id="IPR011701">
    <property type="entry name" value="MFS"/>
</dbReference>
<dbReference type="EMBL" id="JAKNSF020000057">
    <property type="protein sequence ID" value="KAK7724431.1"/>
    <property type="molecule type" value="Genomic_DNA"/>
</dbReference>
<keyword evidence="3 5" id="KW-1133">Transmembrane helix</keyword>
<evidence type="ECO:0000256" key="1">
    <source>
        <dbReference type="ARBA" id="ARBA00004141"/>
    </source>
</evidence>
<dbReference type="Proteomes" id="UP001430848">
    <property type="component" value="Unassembled WGS sequence"/>
</dbReference>
<dbReference type="SUPFAM" id="SSF103473">
    <property type="entry name" value="MFS general substrate transporter"/>
    <property type="match status" value="1"/>
</dbReference>
<evidence type="ECO:0000256" key="4">
    <source>
        <dbReference type="ARBA" id="ARBA00023136"/>
    </source>
</evidence>
<feature type="domain" description="Major facilitator superfamily (MFS) profile" evidence="6">
    <location>
        <begin position="1"/>
        <end position="175"/>
    </location>
</feature>
<organism evidence="7 8">
    <name type="scientific">Diaporthe eres</name>
    <name type="common">Phomopsis oblonga</name>
    <dbReference type="NCBI Taxonomy" id="83184"/>
    <lineage>
        <taxon>Eukaryota</taxon>
        <taxon>Fungi</taxon>
        <taxon>Dikarya</taxon>
        <taxon>Ascomycota</taxon>
        <taxon>Pezizomycotina</taxon>
        <taxon>Sordariomycetes</taxon>
        <taxon>Sordariomycetidae</taxon>
        <taxon>Diaporthales</taxon>
        <taxon>Diaporthaceae</taxon>
        <taxon>Diaporthe</taxon>
        <taxon>Diaporthe eres species complex</taxon>
    </lineage>
</organism>
<dbReference type="Pfam" id="PF07690">
    <property type="entry name" value="MFS_1"/>
    <property type="match status" value="1"/>
</dbReference>
<evidence type="ECO:0000259" key="6">
    <source>
        <dbReference type="PROSITE" id="PS50850"/>
    </source>
</evidence>
<evidence type="ECO:0000313" key="8">
    <source>
        <dbReference type="Proteomes" id="UP001430848"/>
    </source>
</evidence>
<proteinExistence type="predicted"/>
<dbReference type="InterPro" id="IPR020846">
    <property type="entry name" value="MFS_dom"/>
</dbReference>
<dbReference type="PROSITE" id="PS50850">
    <property type="entry name" value="MFS"/>
    <property type="match status" value="1"/>
</dbReference>
<reference evidence="7 8" key="1">
    <citation type="submission" date="2024-02" db="EMBL/GenBank/DDBJ databases">
        <title>De novo assembly and annotation of 12 fungi associated with fruit tree decline syndrome in Ontario, Canada.</title>
        <authorList>
            <person name="Sulman M."/>
            <person name="Ellouze W."/>
            <person name="Ilyukhin E."/>
        </authorList>
    </citation>
    <scope>NUCLEOTIDE SEQUENCE [LARGE SCALE GENOMIC DNA]</scope>
    <source>
        <strain evidence="7 8">M169</strain>
    </source>
</reference>
<evidence type="ECO:0000256" key="5">
    <source>
        <dbReference type="SAM" id="Phobius"/>
    </source>
</evidence>
<keyword evidence="2 5" id="KW-0812">Transmembrane</keyword>
<name>A0ABR1P2B0_DIAER</name>
<gene>
    <name evidence="7" type="ORF">SLS63_008688</name>
</gene>
<keyword evidence="4 5" id="KW-0472">Membrane</keyword>
<comment type="subcellular location">
    <subcellularLocation>
        <location evidence="1">Membrane</location>
        <topology evidence="1">Multi-pass membrane protein</topology>
    </subcellularLocation>
</comment>
<dbReference type="PANTHER" id="PTHR23502:SF164">
    <property type="entry name" value="MAJOR FACILITATOR SUPERFAMILY (MFS) PROFILE DOMAIN-CONTAINING PROTEIN"/>
    <property type="match status" value="1"/>
</dbReference>
<dbReference type="InterPro" id="IPR036259">
    <property type="entry name" value="MFS_trans_sf"/>
</dbReference>
<protein>
    <recommendedName>
        <fullName evidence="6">Major facilitator superfamily (MFS) profile domain-containing protein</fullName>
    </recommendedName>
</protein>
<feature type="transmembrane region" description="Helical" evidence="5">
    <location>
        <begin position="20"/>
        <end position="41"/>
    </location>
</feature>
<dbReference type="Gene3D" id="1.20.1720.10">
    <property type="entry name" value="Multidrug resistance protein D"/>
    <property type="match status" value="1"/>
</dbReference>
<accession>A0ABR1P2B0</accession>
<feature type="transmembrane region" description="Helical" evidence="5">
    <location>
        <begin position="108"/>
        <end position="129"/>
    </location>
</feature>
<evidence type="ECO:0000256" key="2">
    <source>
        <dbReference type="ARBA" id="ARBA00022692"/>
    </source>
</evidence>
<evidence type="ECO:0000256" key="3">
    <source>
        <dbReference type="ARBA" id="ARBA00022989"/>
    </source>
</evidence>
<feature type="transmembrane region" description="Helical" evidence="5">
    <location>
        <begin position="79"/>
        <end position="102"/>
    </location>
</feature>
<sequence>MGIGNLLSMPLSVTVGRRPVFLASLVLLVVSGLWCAFPGSLSNHIAGRNFYSIAAGQSEALAPYVVEEIHFLHERSAKLSWFIGIQTTLTAGMFVATTYIVPAWGTKWWYLIITFLNAAILVLSLLFVVETKYDRPEDADRGQVHLKLDETGQHWRSWAVSSMAKLEPILIAGIG</sequence>
<keyword evidence="8" id="KW-1185">Reference proteome</keyword>